<keyword evidence="1" id="KW-0472">Membrane</keyword>
<dbReference type="Proteomes" id="UP000471745">
    <property type="component" value="Unassembled WGS sequence"/>
</dbReference>
<dbReference type="EMBL" id="JAAGNA010001154">
    <property type="protein sequence ID" value="NEC53440.1"/>
    <property type="molecule type" value="Genomic_DNA"/>
</dbReference>
<evidence type="ECO:0000313" key="3">
    <source>
        <dbReference type="Proteomes" id="UP000471745"/>
    </source>
</evidence>
<protein>
    <submittedName>
        <fullName evidence="2">Uncharacterized protein</fullName>
    </submittedName>
</protein>
<keyword evidence="1" id="KW-1133">Transmembrane helix</keyword>
<reference evidence="2 3" key="1">
    <citation type="submission" date="2020-01" db="EMBL/GenBank/DDBJ databases">
        <title>Insect and environment-associated Actinomycetes.</title>
        <authorList>
            <person name="Currrie C."/>
            <person name="Chevrette M."/>
            <person name="Carlson C."/>
            <person name="Stubbendieck R."/>
            <person name="Wendt-Pienkowski E."/>
        </authorList>
    </citation>
    <scope>NUCLEOTIDE SEQUENCE [LARGE SCALE GENOMIC DNA]</scope>
    <source>
        <strain evidence="2 3">SID8189</strain>
    </source>
</reference>
<organism evidence="2 3">
    <name type="scientific">Actinospica acidiphila</name>
    <dbReference type="NCBI Taxonomy" id="304899"/>
    <lineage>
        <taxon>Bacteria</taxon>
        <taxon>Bacillati</taxon>
        <taxon>Actinomycetota</taxon>
        <taxon>Actinomycetes</taxon>
        <taxon>Catenulisporales</taxon>
        <taxon>Actinospicaceae</taxon>
        <taxon>Actinospica</taxon>
    </lineage>
</organism>
<comment type="caution">
    <text evidence="2">The sequence shown here is derived from an EMBL/GenBank/DDBJ whole genome shotgun (WGS) entry which is preliminary data.</text>
</comment>
<feature type="transmembrane region" description="Helical" evidence="1">
    <location>
        <begin position="43"/>
        <end position="63"/>
    </location>
</feature>
<sequence length="72" mass="7677">MTNRRRTASAARRLTAAAYVAGVYGLGAVVWHWVRGKSWGDSLAFASTLTVSVLVSAWLSAAVRRRAGRGDG</sequence>
<dbReference type="RefSeq" id="WP_163091718.1">
    <property type="nucleotide sequence ID" value="NZ_JAAGNA010001154.1"/>
</dbReference>
<name>A0A9X5CRP9_9ACTN</name>
<accession>A0A9X5CRP9</accession>
<evidence type="ECO:0000256" key="1">
    <source>
        <dbReference type="SAM" id="Phobius"/>
    </source>
</evidence>
<evidence type="ECO:0000313" key="2">
    <source>
        <dbReference type="EMBL" id="NEC53440.1"/>
    </source>
</evidence>
<keyword evidence="3" id="KW-1185">Reference proteome</keyword>
<gene>
    <name evidence="2" type="ORF">G3I18_33580</name>
</gene>
<proteinExistence type="predicted"/>
<dbReference type="AlphaFoldDB" id="A0A9X5CRP9"/>
<feature type="transmembrane region" description="Helical" evidence="1">
    <location>
        <begin position="12"/>
        <end position="31"/>
    </location>
</feature>
<keyword evidence="1" id="KW-0812">Transmembrane</keyword>